<dbReference type="Pfam" id="PF12122">
    <property type="entry name" value="Rhomboid_N"/>
    <property type="match status" value="1"/>
</dbReference>
<dbReference type="Gene3D" id="1.20.1540.10">
    <property type="entry name" value="Rhomboid-like"/>
    <property type="match status" value="1"/>
</dbReference>
<dbReference type="GO" id="GO:0004252">
    <property type="term" value="F:serine-type endopeptidase activity"/>
    <property type="evidence" value="ECO:0007669"/>
    <property type="project" value="InterPro"/>
</dbReference>
<evidence type="ECO:0000256" key="9">
    <source>
        <dbReference type="SAM" id="Phobius"/>
    </source>
</evidence>
<feature type="transmembrane region" description="Helical" evidence="9">
    <location>
        <begin position="136"/>
        <end position="159"/>
    </location>
</feature>
<evidence type="ECO:0000313" key="12">
    <source>
        <dbReference type="EMBL" id="ALO41238.1"/>
    </source>
</evidence>
<dbReference type="InterPro" id="IPR023662">
    <property type="entry name" value="Rhomboid_protease_GlpG"/>
</dbReference>
<dbReference type="Gene3D" id="3.30.70.2350">
    <property type="match status" value="1"/>
</dbReference>
<feature type="transmembrane region" description="Helical" evidence="9">
    <location>
        <begin position="226"/>
        <end position="244"/>
    </location>
</feature>
<accession>A0A0S2JZ44</accession>
<feature type="transmembrane region" description="Helical" evidence="9">
    <location>
        <begin position="171"/>
        <end position="189"/>
    </location>
</feature>
<gene>
    <name evidence="12" type="ORF">PP2015_719</name>
</gene>
<comment type="subcellular location">
    <subcellularLocation>
        <location evidence="1">Membrane</location>
        <topology evidence="1">Multi-pass membrane protein</topology>
    </subcellularLocation>
</comment>
<proteinExistence type="inferred from homology"/>
<dbReference type="InterPro" id="IPR022732">
    <property type="entry name" value="Peptidase_S54_GlpG_N"/>
</dbReference>
<dbReference type="RefSeq" id="WP_058028996.1">
    <property type="nucleotide sequence ID" value="NZ_CP013187.1"/>
</dbReference>
<keyword evidence="8 9" id="KW-0472">Membrane</keyword>
<keyword evidence="5 9" id="KW-0812">Transmembrane</keyword>
<sequence>MILLGQHSEPRALQGAVDYFKSQGIKVKLTYLDNRTAQVWVSEQDAERAAQLWQEFLSNPYHERYLAASWQTGDTQVKFNYMGKDLNLAQRFVGLHWFLKLMFIVCITVFASFFLIENPQSWLDKLLFNPTEPLSWLTPAIIHFGALHLIFNLSWWLFLGNKIVKQAGNTSLFLLFFISAFVSNWAQYLLVDNRFGGLSGVVYALLGFAWIYSTKLPEEEQLITKPIVGFMLVWMVLGFADVLFISMANWAHLFGLLSGMAIASLQLPKSKTG</sequence>
<dbReference type="EMBL" id="CP013187">
    <property type="protein sequence ID" value="ALO41238.1"/>
    <property type="molecule type" value="Genomic_DNA"/>
</dbReference>
<dbReference type="InterPro" id="IPR035952">
    <property type="entry name" value="Rhomboid-like_sf"/>
</dbReference>
<evidence type="ECO:0000256" key="5">
    <source>
        <dbReference type="ARBA" id="ARBA00022692"/>
    </source>
</evidence>
<keyword evidence="3" id="KW-1003">Cell membrane</keyword>
<evidence type="ECO:0000313" key="13">
    <source>
        <dbReference type="Proteomes" id="UP000061457"/>
    </source>
</evidence>
<feature type="transmembrane region" description="Helical" evidence="9">
    <location>
        <begin position="97"/>
        <end position="116"/>
    </location>
</feature>
<evidence type="ECO:0000256" key="7">
    <source>
        <dbReference type="ARBA" id="ARBA00022989"/>
    </source>
</evidence>
<keyword evidence="7 9" id="KW-1133">Transmembrane helix</keyword>
<organism evidence="12 13">
    <name type="scientific">Pseudoalteromonas phenolica</name>
    <dbReference type="NCBI Taxonomy" id="161398"/>
    <lineage>
        <taxon>Bacteria</taxon>
        <taxon>Pseudomonadati</taxon>
        <taxon>Pseudomonadota</taxon>
        <taxon>Gammaproteobacteria</taxon>
        <taxon>Alteromonadales</taxon>
        <taxon>Pseudoalteromonadaceae</taxon>
        <taxon>Pseudoalteromonas</taxon>
    </lineage>
</organism>
<dbReference type="STRING" id="161398.PP2015_719"/>
<dbReference type="PANTHER" id="PTHR43731:SF14">
    <property type="entry name" value="PRESENILIN-ASSOCIATED RHOMBOID-LIKE PROTEIN, MITOCHONDRIAL"/>
    <property type="match status" value="1"/>
</dbReference>
<dbReference type="InterPro" id="IPR022764">
    <property type="entry name" value="Peptidase_S54_rhomboid_dom"/>
</dbReference>
<comment type="similarity">
    <text evidence="2">Belongs to the peptidase S54 family.</text>
</comment>
<feature type="domain" description="Peptidase S54 GlpG peptidase N-terminal" evidence="11">
    <location>
        <begin position="1"/>
        <end position="82"/>
    </location>
</feature>
<dbReference type="KEGG" id="pphe:PP2015_719"/>
<protein>
    <submittedName>
        <fullName evidence="12">GlpG protein</fullName>
    </submittedName>
</protein>
<evidence type="ECO:0000259" key="11">
    <source>
        <dbReference type="Pfam" id="PF12122"/>
    </source>
</evidence>
<dbReference type="NCBIfam" id="TIGR04239">
    <property type="entry name" value="rhombo_GlpG"/>
    <property type="match status" value="1"/>
</dbReference>
<keyword evidence="6" id="KW-0378">Hydrolase</keyword>
<dbReference type="Proteomes" id="UP000061457">
    <property type="component" value="Chromosome I"/>
</dbReference>
<feature type="transmembrane region" description="Helical" evidence="9">
    <location>
        <begin position="195"/>
        <end position="214"/>
    </location>
</feature>
<evidence type="ECO:0000256" key="2">
    <source>
        <dbReference type="ARBA" id="ARBA00009045"/>
    </source>
</evidence>
<feature type="domain" description="Peptidase S54 rhomboid" evidence="10">
    <location>
        <begin position="133"/>
        <end position="265"/>
    </location>
</feature>
<dbReference type="PATRIC" id="fig|161398.10.peg.733"/>
<dbReference type="AlphaFoldDB" id="A0A0S2JZ44"/>
<name>A0A0S2JZ44_9GAMM</name>
<reference evidence="12 13" key="1">
    <citation type="submission" date="2015-11" db="EMBL/GenBank/DDBJ databases">
        <authorList>
            <person name="Zhang Y."/>
            <person name="Guo Z."/>
        </authorList>
    </citation>
    <scope>NUCLEOTIDE SEQUENCE [LARGE SCALE GENOMIC DNA]</scope>
    <source>
        <strain evidence="12 13">KCTC 12086</strain>
    </source>
</reference>
<evidence type="ECO:0000256" key="3">
    <source>
        <dbReference type="ARBA" id="ARBA00022475"/>
    </source>
</evidence>
<dbReference type="SUPFAM" id="SSF144091">
    <property type="entry name" value="Rhomboid-like"/>
    <property type="match status" value="1"/>
</dbReference>
<dbReference type="GO" id="GO:0016020">
    <property type="term" value="C:membrane"/>
    <property type="evidence" value="ECO:0007669"/>
    <property type="project" value="UniProtKB-SubCell"/>
</dbReference>
<evidence type="ECO:0000256" key="4">
    <source>
        <dbReference type="ARBA" id="ARBA00022519"/>
    </source>
</evidence>
<dbReference type="GO" id="GO:0006508">
    <property type="term" value="P:proteolysis"/>
    <property type="evidence" value="ECO:0007669"/>
    <property type="project" value="InterPro"/>
</dbReference>
<dbReference type="PANTHER" id="PTHR43731">
    <property type="entry name" value="RHOMBOID PROTEASE"/>
    <property type="match status" value="1"/>
</dbReference>
<evidence type="ECO:0000256" key="8">
    <source>
        <dbReference type="ARBA" id="ARBA00023136"/>
    </source>
</evidence>
<evidence type="ECO:0000259" key="10">
    <source>
        <dbReference type="Pfam" id="PF01694"/>
    </source>
</evidence>
<evidence type="ECO:0000256" key="6">
    <source>
        <dbReference type="ARBA" id="ARBA00022801"/>
    </source>
</evidence>
<evidence type="ECO:0000256" key="1">
    <source>
        <dbReference type="ARBA" id="ARBA00004141"/>
    </source>
</evidence>
<dbReference type="OrthoDB" id="9811253at2"/>
<keyword evidence="4" id="KW-0997">Cell inner membrane</keyword>
<keyword evidence="13" id="KW-1185">Reference proteome</keyword>
<dbReference type="InterPro" id="IPR038236">
    <property type="entry name" value="GlpG_N_sf"/>
</dbReference>
<dbReference type="InterPro" id="IPR050925">
    <property type="entry name" value="Rhomboid_protease_S54"/>
</dbReference>
<dbReference type="Pfam" id="PF01694">
    <property type="entry name" value="Rhomboid"/>
    <property type="match status" value="1"/>
</dbReference>